<evidence type="ECO:0000313" key="3">
    <source>
        <dbReference type="Proteomes" id="UP001501508"/>
    </source>
</evidence>
<dbReference type="EMBL" id="BAABEY010000026">
    <property type="protein sequence ID" value="GAA4442309.1"/>
    <property type="molecule type" value="Genomic_DNA"/>
</dbReference>
<keyword evidence="1" id="KW-1133">Transmembrane helix</keyword>
<keyword evidence="3" id="KW-1185">Reference proteome</keyword>
<comment type="caution">
    <text evidence="2">The sequence shown here is derived from an EMBL/GenBank/DDBJ whole genome shotgun (WGS) entry which is preliminary data.</text>
</comment>
<feature type="transmembrane region" description="Helical" evidence="1">
    <location>
        <begin position="87"/>
        <end position="111"/>
    </location>
</feature>
<sequence>MFFVISRVKQASYAAQGLQNPENPYHPMTLVVYHTLMSAAVCSVYSKKAFCEFRDETEGKTISRSLWTAEMKAYSRQKATEVPKPPFIFKLTIAGWIGILLVVAFLGLMAYDGMKPPRARLEKTMSMERVPGIGDIYFGHFETYKEKGNPLGVKTGYGWFRIEKVSGEEFYIAKSKEMSQVHRPKEQLSSTDFEPEHLPLKLSEQTGYNLRFQSADGLTEVYIIDKK</sequence>
<reference evidence="3" key="1">
    <citation type="journal article" date="2019" name="Int. J. Syst. Evol. Microbiol.">
        <title>The Global Catalogue of Microorganisms (GCM) 10K type strain sequencing project: providing services to taxonomists for standard genome sequencing and annotation.</title>
        <authorList>
            <consortium name="The Broad Institute Genomics Platform"/>
            <consortium name="The Broad Institute Genome Sequencing Center for Infectious Disease"/>
            <person name="Wu L."/>
            <person name="Ma J."/>
        </authorList>
    </citation>
    <scope>NUCLEOTIDE SEQUENCE [LARGE SCALE GENOMIC DNA]</scope>
    <source>
        <strain evidence="3">JCM 31920</strain>
    </source>
</reference>
<protein>
    <recommendedName>
        <fullName evidence="4">DUF306 domain-containing protein</fullName>
    </recommendedName>
</protein>
<evidence type="ECO:0000256" key="1">
    <source>
        <dbReference type="SAM" id="Phobius"/>
    </source>
</evidence>
<accession>A0ABP8M3C6</accession>
<organism evidence="2 3">
    <name type="scientific">Ravibacter arvi</name>
    <dbReference type="NCBI Taxonomy" id="2051041"/>
    <lineage>
        <taxon>Bacteria</taxon>
        <taxon>Pseudomonadati</taxon>
        <taxon>Bacteroidota</taxon>
        <taxon>Cytophagia</taxon>
        <taxon>Cytophagales</taxon>
        <taxon>Spirosomataceae</taxon>
        <taxon>Ravibacter</taxon>
    </lineage>
</organism>
<dbReference type="RefSeq" id="WP_345030409.1">
    <property type="nucleotide sequence ID" value="NZ_BAABEY010000026.1"/>
</dbReference>
<gene>
    <name evidence="2" type="ORF">GCM10023091_28880</name>
</gene>
<keyword evidence="1" id="KW-0472">Membrane</keyword>
<name>A0ABP8M3C6_9BACT</name>
<dbReference type="Proteomes" id="UP001501508">
    <property type="component" value="Unassembled WGS sequence"/>
</dbReference>
<evidence type="ECO:0008006" key="4">
    <source>
        <dbReference type="Google" id="ProtNLM"/>
    </source>
</evidence>
<proteinExistence type="predicted"/>
<evidence type="ECO:0000313" key="2">
    <source>
        <dbReference type="EMBL" id="GAA4442309.1"/>
    </source>
</evidence>
<keyword evidence="1" id="KW-0812">Transmembrane</keyword>